<dbReference type="HOGENOM" id="CLU_021100_2_1_1"/>
<reference evidence="7" key="1">
    <citation type="submission" date="2011-03" db="EMBL/GenBank/DDBJ databases">
        <title>Version 3 of the genome sequence of Otolemur garnettii (Bushbaby).</title>
        <authorList>
            <consortium name="The Broad Institute Genome Sequencing Platform"/>
            <person name="Di Palma F."/>
            <person name="Johnson J."/>
            <person name="Lander E.S."/>
            <person name="Lindblad-Toh K."/>
            <person name="Jaffe D.B."/>
            <person name="Gnerre S."/>
            <person name="MacCallum I."/>
            <person name="Przybylski D."/>
            <person name="Ribeiro F.J."/>
            <person name="Burton J.N."/>
            <person name="Walker B.J."/>
            <person name="Sharpe T."/>
            <person name="Hall G."/>
        </authorList>
    </citation>
    <scope>NUCLEOTIDE SEQUENCE [LARGE SCALE GENOMIC DNA]</scope>
</reference>
<keyword evidence="7" id="KW-1185">Reference proteome</keyword>
<dbReference type="Proteomes" id="UP000005225">
    <property type="component" value="Unassembled WGS sequence"/>
</dbReference>
<accession>H0XJ07</accession>
<protein>
    <recommendedName>
        <fullName evidence="5">Immunoglobulin-like beta-sandwich domain-containing protein</fullName>
    </recommendedName>
</protein>
<dbReference type="InterPro" id="IPR050412">
    <property type="entry name" value="Ig-like_Receptors_ImmuneReg"/>
</dbReference>
<dbReference type="FunFam" id="2.60.40.10:FF:000049">
    <property type="entry name" value="Leukocyte immunoglobulin-like receptor subfamily B member 1"/>
    <property type="match status" value="3"/>
</dbReference>
<proteinExistence type="predicted"/>
<dbReference type="STRING" id="30611.ENSOGAP00000016097"/>
<dbReference type="OMA" id="GTCKADF"/>
<dbReference type="AlphaFoldDB" id="H0XJ07"/>
<dbReference type="PANTHER" id="PTHR11738:SF113">
    <property type="entry name" value="KILLER CELL IMMUNOGLOBULIN-LIKE RECEPTOR 2DL4"/>
    <property type="match status" value="1"/>
</dbReference>
<evidence type="ECO:0000313" key="7">
    <source>
        <dbReference type="Proteomes" id="UP000005225"/>
    </source>
</evidence>
<evidence type="ECO:0000256" key="2">
    <source>
        <dbReference type="ARBA" id="ARBA00023157"/>
    </source>
</evidence>
<name>H0XJ07_OTOGA</name>
<feature type="domain" description="Immunoglobulin-like beta-sandwich" evidence="5">
    <location>
        <begin position="132"/>
        <end position="210"/>
    </location>
</feature>
<evidence type="ECO:0000256" key="4">
    <source>
        <dbReference type="SAM" id="SignalP"/>
    </source>
</evidence>
<dbReference type="EMBL" id="AAQR03181644">
    <property type="status" value="NOT_ANNOTATED_CDS"/>
    <property type="molecule type" value="Genomic_DNA"/>
</dbReference>
<feature type="chain" id="PRO_5003545744" description="Immunoglobulin-like beta-sandwich domain-containing protein" evidence="4">
    <location>
        <begin position="22"/>
        <end position="326"/>
    </location>
</feature>
<evidence type="ECO:0000259" key="5">
    <source>
        <dbReference type="Pfam" id="PF00047"/>
    </source>
</evidence>
<keyword evidence="3" id="KW-0393">Immunoglobulin domain</keyword>
<keyword evidence="1 4" id="KW-0732">Signal</keyword>
<sequence>MSPTFSSLMVSWFFLVQGIWAHAGGHDKSSLSAWPSPVVPQGRYVTLQCHSHFSFHVFWLYKEDGAHVPEFQGKLFWNSFFMGPVTPAHAGPYRYCAFYPLSPSGWSALSKLLSIMVTGIYRKSSLLALPNPLMRSEGNVTLQCCSEIMFESFILIVHRERKPEDILHLVGKLHGGSSQANFSVGPVTPAHAGTYRCYGSVGHSSYEWSTPSDALDIVITGLYKKRSLSAQLGHMVMSEENVSLSCSSKIPFHMYHLSRKGEASDCWLPTVTNFPLGPMTHAGAYRCYGSFRNSLYKWSAPSDPLHLGVTENLKRSPSLLEPSSNT</sequence>
<dbReference type="InParanoid" id="H0XJ07"/>
<evidence type="ECO:0000256" key="3">
    <source>
        <dbReference type="ARBA" id="ARBA00023319"/>
    </source>
</evidence>
<keyword evidence="2" id="KW-1015">Disulfide bond</keyword>
<dbReference type="InterPro" id="IPR036179">
    <property type="entry name" value="Ig-like_dom_sf"/>
</dbReference>
<dbReference type="SUPFAM" id="SSF48726">
    <property type="entry name" value="Immunoglobulin"/>
    <property type="match status" value="3"/>
</dbReference>
<dbReference type="eggNOG" id="ENOG502RU21">
    <property type="taxonomic scope" value="Eukaryota"/>
</dbReference>
<dbReference type="EMBL" id="AAQR03181645">
    <property type="status" value="NOT_ANNOTATED_CDS"/>
    <property type="molecule type" value="Genomic_DNA"/>
</dbReference>
<dbReference type="GeneTree" id="ENSGT01150000286974"/>
<feature type="signal peptide" evidence="4">
    <location>
        <begin position="1"/>
        <end position="21"/>
    </location>
</feature>
<dbReference type="Pfam" id="PF00047">
    <property type="entry name" value="ig"/>
    <property type="match status" value="1"/>
</dbReference>
<dbReference type="Ensembl" id="ENSOGAT00000026309.1">
    <property type="protein sequence ID" value="ENSOGAP00000016097.1"/>
    <property type="gene ID" value="ENSOGAG00000027124.1"/>
</dbReference>
<dbReference type="InterPro" id="IPR013783">
    <property type="entry name" value="Ig-like_fold"/>
</dbReference>
<reference evidence="6" key="2">
    <citation type="submission" date="2025-08" db="UniProtKB">
        <authorList>
            <consortium name="Ensembl"/>
        </authorList>
    </citation>
    <scope>IDENTIFICATION</scope>
</reference>
<dbReference type="EMBL" id="AAQR03181643">
    <property type="status" value="NOT_ANNOTATED_CDS"/>
    <property type="molecule type" value="Genomic_DNA"/>
</dbReference>
<dbReference type="EMBL" id="AAQR03181646">
    <property type="status" value="NOT_ANNOTATED_CDS"/>
    <property type="molecule type" value="Genomic_DNA"/>
</dbReference>
<dbReference type="Gene3D" id="2.60.40.10">
    <property type="entry name" value="Immunoglobulins"/>
    <property type="match status" value="3"/>
</dbReference>
<dbReference type="InterPro" id="IPR013151">
    <property type="entry name" value="Immunoglobulin_dom"/>
</dbReference>
<dbReference type="GO" id="GO:0005886">
    <property type="term" value="C:plasma membrane"/>
    <property type="evidence" value="ECO:0007669"/>
    <property type="project" value="TreeGrafter"/>
</dbReference>
<dbReference type="FunCoup" id="H0XJ07">
    <property type="interactions" value="816"/>
</dbReference>
<dbReference type="GO" id="GO:0002764">
    <property type="term" value="P:immune response-regulating signaling pathway"/>
    <property type="evidence" value="ECO:0007669"/>
    <property type="project" value="TreeGrafter"/>
</dbReference>
<reference evidence="6" key="3">
    <citation type="submission" date="2025-09" db="UniProtKB">
        <authorList>
            <consortium name="Ensembl"/>
        </authorList>
    </citation>
    <scope>IDENTIFICATION</scope>
</reference>
<dbReference type="PANTHER" id="PTHR11738">
    <property type="entry name" value="MHC CLASS I NK CELL RECEPTOR"/>
    <property type="match status" value="1"/>
</dbReference>
<evidence type="ECO:0000313" key="6">
    <source>
        <dbReference type="Ensembl" id="ENSOGAP00000016097.1"/>
    </source>
</evidence>
<evidence type="ECO:0000256" key="1">
    <source>
        <dbReference type="ARBA" id="ARBA00022729"/>
    </source>
</evidence>
<organism evidence="6 7">
    <name type="scientific">Otolemur garnettii</name>
    <name type="common">Small-eared galago</name>
    <name type="synonym">Garnett's greater bushbaby</name>
    <dbReference type="NCBI Taxonomy" id="30611"/>
    <lineage>
        <taxon>Eukaryota</taxon>
        <taxon>Metazoa</taxon>
        <taxon>Chordata</taxon>
        <taxon>Craniata</taxon>
        <taxon>Vertebrata</taxon>
        <taxon>Euteleostomi</taxon>
        <taxon>Mammalia</taxon>
        <taxon>Eutheria</taxon>
        <taxon>Euarchontoglires</taxon>
        <taxon>Primates</taxon>
        <taxon>Strepsirrhini</taxon>
        <taxon>Lorisiformes</taxon>
        <taxon>Galagidae</taxon>
        <taxon>Otolemur</taxon>
    </lineage>
</organism>